<dbReference type="AlphaFoldDB" id="F4QKG6"/>
<name>F4QKG6_9CAUL</name>
<accession>F4QKG6</accession>
<keyword evidence="2" id="KW-1185">Reference proteome</keyword>
<dbReference type="STRING" id="715226.ABI_05520"/>
<evidence type="ECO:0000313" key="2">
    <source>
        <dbReference type="Proteomes" id="UP000006512"/>
    </source>
</evidence>
<sequence>MHCRPSHRFAVPLPVNGAGEPWKSPSDLRVVQSTCCGAMP</sequence>
<evidence type="ECO:0000313" key="1">
    <source>
        <dbReference type="EMBL" id="EGF92118.1"/>
    </source>
</evidence>
<dbReference type="EMBL" id="GL883077">
    <property type="protein sequence ID" value="EGF92118.1"/>
    <property type="molecule type" value="Genomic_DNA"/>
</dbReference>
<gene>
    <name evidence="1" type="ORF">ABI_05520</name>
</gene>
<dbReference type="HOGENOM" id="CLU_3284155_0_0_5"/>
<dbReference type="Proteomes" id="UP000006512">
    <property type="component" value="Unassembled WGS sequence"/>
</dbReference>
<organism evidence="1 2">
    <name type="scientific">Asticcacaulis biprosthecium C19</name>
    <dbReference type="NCBI Taxonomy" id="715226"/>
    <lineage>
        <taxon>Bacteria</taxon>
        <taxon>Pseudomonadati</taxon>
        <taxon>Pseudomonadota</taxon>
        <taxon>Alphaproteobacteria</taxon>
        <taxon>Caulobacterales</taxon>
        <taxon>Caulobacteraceae</taxon>
        <taxon>Asticcacaulis</taxon>
    </lineage>
</organism>
<protein>
    <submittedName>
        <fullName evidence="1">Uncharacterized protein</fullName>
    </submittedName>
</protein>
<reference evidence="2" key="1">
    <citation type="submission" date="2011-03" db="EMBL/GenBank/DDBJ databases">
        <title>Draft genome sequence of Brevundimonas diminuta.</title>
        <authorList>
            <person name="Brown P.J.B."/>
            <person name="Buechlein A."/>
            <person name="Hemmerich C."/>
            <person name="Brun Y.V."/>
        </authorList>
    </citation>
    <scope>NUCLEOTIDE SEQUENCE [LARGE SCALE GENOMIC DNA]</scope>
    <source>
        <strain evidence="2">C19</strain>
    </source>
</reference>
<proteinExistence type="predicted"/>